<feature type="binding site" evidence="6">
    <location>
        <position position="163"/>
    </location>
    <ligand>
        <name>S-adenosyl-L-methionine</name>
        <dbReference type="ChEBI" id="CHEBI:59789"/>
    </ligand>
</feature>
<dbReference type="AlphaFoldDB" id="A0A2D6LZX6"/>
<evidence type="ECO:0000313" key="8">
    <source>
        <dbReference type="EMBL" id="MAG21711.1"/>
    </source>
</evidence>
<dbReference type="CDD" id="cd11647">
    <property type="entry name" value="DHP5_DphB"/>
    <property type="match status" value="1"/>
</dbReference>
<keyword evidence="5 6" id="KW-0949">S-adenosyl-L-methionine</keyword>
<dbReference type="Gene3D" id="3.30.950.10">
    <property type="entry name" value="Methyltransferase, Cobalt-precorrin-4 Transmethylase, Domain 2"/>
    <property type="match status" value="1"/>
</dbReference>
<dbReference type="UniPathway" id="UPA00559"/>
<accession>A0A2D6LZX6</accession>
<dbReference type="NCBIfam" id="TIGR00522">
    <property type="entry name" value="dph5"/>
    <property type="match status" value="1"/>
</dbReference>
<feature type="binding site" evidence="6">
    <location>
        <position position="9"/>
    </location>
    <ligand>
        <name>S-adenosyl-L-methionine</name>
        <dbReference type="ChEBI" id="CHEBI:59789"/>
    </ligand>
</feature>
<comment type="pathway">
    <text evidence="1">Protein modification; peptidyl-diphthamide biosynthesis.</text>
</comment>
<keyword evidence="3" id="KW-0489">Methyltransferase</keyword>
<dbReference type="GO" id="GO:0032259">
    <property type="term" value="P:methylation"/>
    <property type="evidence" value="ECO:0007669"/>
    <property type="project" value="UniProtKB-KW"/>
</dbReference>
<dbReference type="Proteomes" id="UP000226592">
    <property type="component" value="Unassembled WGS sequence"/>
</dbReference>
<dbReference type="InterPro" id="IPR035996">
    <property type="entry name" value="4pyrrol_Methylase_sf"/>
</dbReference>
<dbReference type="InterPro" id="IPR014777">
    <property type="entry name" value="4pyrrole_Mease_sub1"/>
</dbReference>
<dbReference type="SUPFAM" id="SSF53790">
    <property type="entry name" value="Tetrapyrrole methylase"/>
    <property type="match status" value="1"/>
</dbReference>
<feature type="binding site" evidence="6">
    <location>
        <position position="205"/>
    </location>
    <ligand>
        <name>S-adenosyl-L-methionine</name>
        <dbReference type="ChEBI" id="CHEBI:59789"/>
    </ligand>
</feature>
<dbReference type="InterPro" id="IPR000878">
    <property type="entry name" value="4pyrrol_Mease"/>
</dbReference>
<proteinExistence type="inferred from homology"/>
<dbReference type="InterPro" id="IPR004551">
    <property type="entry name" value="Dphthn_synthase"/>
</dbReference>
<protein>
    <submittedName>
        <fullName evidence="8">Diphthine synthase</fullName>
    </submittedName>
</protein>
<evidence type="ECO:0000256" key="3">
    <source>
        <dbReference type="ARBA" id="ARBA00022603"/>
    </source>
</evidence>
<organism evidence="8 9">
    <name type="scientific">Candidatus Iainarchaeum sp</name>
    <dbReference type="NCBI Taxonomy" id="3101447"/>
    <lineage>
        <taxon>Archaea</taxon>
        <taxon>Candidatus Iainarchaeota</taxon>
        <taxon>Candidatus Iainarchaeia</taxon>
        <taxon>Candidatus Iainarchaeales</taxon>
        <taxon>Candidatus Iainarchaeaceae</taxon>
        <taxon>Candidatus Iainarchaeum</taxon>
    </lineage>
</organism>
<feature type="binding site" evidence="6">
    <location>
        <begin position="112"/>
        <end position="113"/>
    </location>
    <ligand>
        <name>S-adenosyl-L-methionine</name>
        <dbReference type="ChEBI" id="CHEBI:59789"/>
    </ligand>
</feature>
<evidence type="ECO:0000256" key="2">
    <source>
        <dbReference type="ARBA" id="ARBA00006729"/>
    </source>
</evidence>
<dbReference type="PIRSF" id="PIRSF036432">
    <property type="entry name" value="Diphthine_synth"/>
    <property type="match status" value="1"/>
</dbReference>
<dbReference type="PANTHER" id="PTHR10882">
    <property type="entry name" value="DIPHTHINE SYNTHASE"/>
    <property type="match status" value="1"/>
</dbReference>
<keyword evidence="4" id="KW-0808">Transferase</keyword>
<evidence type="ECO:0000256" key="4">
    <source>
        <dbReference type="ARBA" id="ARBA00022679"/>
    </source>
</evidence>
<comment type="similarity">
    <text evidence="2">Belongs to the diphthine synthase family.</text>
</comment>
<evidence type="ECO:0000256" key="1">
    <source>
        <dbReference type="ARBA" id="ARBA00005156"/>
    </source>
</evidence>
<evidence type="ECO:0000256" key="6">
    <source>
        <dbReference type="PIRSR" id="PIRSR036432-1"/>
    </source>
</evidence>
<evidence type="ECO:0000313" key="9">
    <source>
        <dbReference type="Proteomes" id="UP000226592"/>
    </source>
</evidence>
<dbReference type="EMBL" id="NZBU01000001">
    <property type="protein sequence ID" value="MAG21711.1"/>
    <property type="molecule type" value="Genomic_DNA"/>
</dbReference>
<comment type="caution">
    <text evidence="8">The sequence shown here is derived from an EMBL/GenBank/DDBJ whole genome shotgun (WGS) entry which is preliminary data.</text>
</comment>
<feature type="binding site" evidence="6">
    <location>
        <position position="230"/>
    </location>
    <ligand>
        <name>S-adenosyl-L-methionine</name>
        <dbReference type="ChEBI" id="CHEBI:59789"/>
    </ligand>
</feature>
<evidence type="ECO:0000256" key="5">
    <source>
        <dbReference type="ARBA" id="ARBA00022691"/>
    </source>
</evidence>
<dbReference type="GO" id="GO:0004164">
    <property type="term" value="F:diphthine synthase activity"/>
    <property type="evidence" value="ECO:0007669"/>
    <property type="project" value="InterPro"/>
</dbReference>
<reference evidence="9" key="1">
    <citation type="submission" date="2017-09" db="EMBL/GenBank/DDBJ databases">
        <title>The Reconstruction of 2,631 Draft Metagenome-Assembled Genomes from the Global Oceans.</title>
        <authorList>
            <person name="Tully B.J."/>
            <person name="Graham E.D."/>
            <person name="Heidelberg J.F."/>
        </authorList>
    </citation>
    <scope>NUCLEOTIDE SEQUENCE [LARGE SCALE GENOMIC DNA]</scope>
</reference>
<feature type="domain" description="Tetrapyrrole methylase" evidence="7">
    <location>
        <begin position="1"/>
        <end position="220"/>
    </location>
</feature>
<sequence>MFYLIGIGLKSGHLTIEAKQAIESCSKVFFENYTSKYSEGSIAELEQLTGKKFVALERKGVEEGFELLLKESKQENIALLVFGNALNATTHLQLLIDAKKLGAETKVVAGLSIFDFLPESGLDSYKFGRVTTIVAPRENYAPESFYNVIEANHEAGLHTLCLLDIDAEKDNLVIVSEALAVLEKIEKSNGKKIVQNAVLIGLYGLGCKDEKIKAGTFSELTRSSYAAMPQSLIVAGNLNEKEKEALRELADWND</sequence>
<dbReference type="Gene3D" id="3.40.1010.10">
    <property type="entry name" value="Cobalt-precorrin-4 Transmethylase, Domain 1"/>
    <property type="match status" value="1"/>
</dbReference>
<evidence type="ECO:0000259" key="7">
    <source>
        <dbReference type="Pfam" id="PF00590"/>
    </source>
</evidence>
<name>A0A2D6LZX6_9ARCH</name>
<dbReference type="Pfam" id="PF00590">
    <property type="entry name" value="TP_methylase"/>
    <property type="match status" value="1"/>
</dbReference>
<dbReference type="GO" id="GO:0017183">
    <property type="term" value="P:protein histidyl modification to diphthamide"/>
    <property type="evidence" value="ECO:0007669"/>
    <property type="project" value="UniProtKB-UniPathway"/>
</dbReference>
<gene>
    <name evidence="8" type="primary">dph5</name>
    <name evidence="8" type="ORF">CL943_00195</name>
</gene>
<dbReference type="InterPro" id="IPR014776">
    <property type="entry name" value="4pyrrole_Mease_sub2"/>
</dbReference>
<dbReference type="PANTHER" id="PTHR10882:SF0">
    <property type="entry name" value="DIPHTHINE METHYL ESTER SYNTHASE"/>
    <property type="match status" value="1"/>
</dbReference>